<dbReference type="CDD" id="cd00038">
    <property type="entry name" value="CAP_ED"/>
    <property type="match status" value="1"/>
</dbReference>
<dbReference type="InterPro" id="IPR014710">
    <property type="entry name" value="RmlC-like_jellyroll"/>
</dbReference>
<keyword evidence="1" id="KW-0472">Membrane</keyword>
<comment type="caution">
    <text evidence="3">The sequence shown here is derived from an EMBL/GenBank/DDBJ whole genome shotgun (WGS) entry which is preliminary data.</text>
</comment>
<evidence type="ECO:0000256" key="1">
    <source>
        <dbReference type="SAM" id="Phobius"/>
    </source>
</evidence>
<dbReference type="Gene3D" id="2.60.120.10">
    <property type="entry name" value="Jelly Rolls"/>
    <property type="match status" value="1"/>
</dbReference>
<dbReference type="SUPFAM" id="SSF51206">
    <property type="entry name" value="cAMP-binding domain-like"/>
    <property type="match status" value="1"/>
</dbReference>
<name>A0A849L0Y1_9RHOB</name>
<evidence type="ECO:0000313" key="4">
    <source>
        <dbReference type="Proteomes" id="UP000572377"/>
    </source>
</evidence>
<feature type="transmembrane region" description="Helical" evidence="1">
    <location>
        <begin position="6"/>
        <end position="24"/>
    </location>
</feature>
<feature type="domain" description="Cyclic nucleotide-binding" evidence="2">
    <location>
        <begin position="88"/>
        <end position="171"/>
    </location>
</feature>
<dbReference type="PANTHER" id="PTHR24567:SF68">
    <property type="entry name" value="DNA-BINDING TRANSCRIPTIONAL DUAL REGULATOR CRP"/>
    <property type="match status" value="1"/>
</dbReference>
<dbReference type="EMBL" id="JABFBC010000001">
    <property type="protein sequence ID" value="NNU79921.1"/>
    <property type="molecule type" value="Genomic_DNA"/>
</dbReference>
<sequence length="207" mass="23478">MEWIELFGWLGALLTLMAYSMRSMQGLRTVAVMANLCFILYGAVAQVYPMLFMHVLLLPLNATRLYEILTAKRRLRSVQEGQEPMKALLPFLKPARFADGHVLFRRGDRADLVYYLVEGRVDLPEPGVSFGAGALFGEMAYFSRDRKRTATAVCRGPCRIMTIDEVSFMKIYTTHPEFGLYVIRLIAQRLVDGGRKDPQLYSALSPD</sequence>
<gene>
    <name evidence="3" type="ORF">HMH01_05660</name>
</gene>
<dbReference type="InterPro" id="IPR000595">
    <property type="entry name" value="cNMP-bd_dom"/>
</dbReference>
<keyword evidence="4" id="KW-1185">Reference proteome</keyword>
<dbReference type="PANTHER" id="PTHR24567">
    <property type="entry name" value="CRP FAMILY TRANSCRIPTIONAL REGULATORY PROTEIN"/>
    <property type="match status" value="1"/>
</dbReference>
<dbReference type="SMART" id="SM00100">
    <property type="entry name" value="cNMP"/>
    <property type="match status" value="1"/>
</dbReference>
<evidence type="ECO:0000313" key="3">
    <source>
        <dbReference type="EMBL" id="NNU79921.1"/>
    </source>
</evidence>
<organism evidence="3 4">
    <name type="scientific">Halovulum dunhuangense</name>
    <dbReference type="NCBI Taxonomy" id="1505036"/>
    <lineage>
        <taxon>Bacteria</taxon>
        <taxon>Pseudomonadati</taxon>
        <taxon>Pseudomonadota</taxon>
        <taxon>Alphaproteobacteria</taxon>
        <taxon>Rhodobacterales</taxon>
        <taxon>Paracoccaceae</taxon>
        <taxon>Halovulum</taxon>
    </lineage>
</organism>
<dbReference type="InterPro" id="IPR018490">
    <property type="entry name" value="cNMP-bd_dom_sf"/>
</dbReference>
<feature type="transmembrane region" description="Helical" evidence="1">
    <location>
        <begin position="36"/>
        <end position="57"/>
    </location>
</feature>
<dbReference type="GO" id="GO:0003700">
    <property type="term" value="F:DNA-binding transcription factor activity"/>
    <property type="evidence" value="ECO:0007669"/>
    <property type="project" value="TreeGrafter"/>
</dbReference>
<accession>A0A849L0Y1</accession>
<reference evidence="3 4" key="1">
    <citation type="submission" date="2020-05" db="EMBL/GenBank/DDBJ databases">
        <title>Gimesia benthica sp. nov., a novel planctomycete isolated from a deep-sea water sample of the Northwest Indian Ocean.</title>
        <authorList>
            <person name="Wang J."/>
            <person name="Ruan C."/>
            <person name="Song L."/>
            <person name="Zhu Y."/>
            <person name="Li A."/>
            <person name="Zheng X."/>
            <person name="Wang L."/>
            <person name="Lu Z."/>
            <person name="Huang Y."/>
            <person name="Du W."/>
            <person name="Zhou Y."/>
            <person name="Huang L."/>
            <person name="Dai X."/>
        </authorList>
    </citation>
    <scope>NUCLEOTIDE SEQUENCE [LARGE SCALE GENOMIC DNA]</scope>
    <source>
        <strain evidence="3 4">YYQ-30</strain>
    </source>
</reference>
<dbReference type="AlphaFoldDB" id="A0A849L0Y1"/>
<dbReference type="Pfam" id="PF00027">
    <property type="entry name" value="cNMP_binding"/>
    <property type="match status" value="1"/>
</dbReference>
<dbReference type="Proteomes" id="UP000572377">
    <property type="component" value="Unassembled WGS sequence"/>
</dbReference>
<protein>
    <submittedName>
        <fullName evidence="3">Cyclic nucleotide-binding domain-containing protein</fullName>
    </submittedName>
</protein>
<dbReference type="InterPro" id="IPR050397">
    <property type="entry name" value="Env_Response_Regulators"/>
</dbReference>
<keyword evidence="1" id="KW-0812">Transmembrane</keyword>
<proteinExistence type="predicted"/>
<dbReference type="PROSITE" id="PS50042">
    <property type="entry name" value="CNMP_BINDING_3"/>
    <property type="match status" value="1"/>
</dbReference>
<evidence type="ECO:0000259" key="2">
    <source>
        <dbReference type="PROSITE" id="PS50042"/>
    </source>
</evidence>
<dbReference type="RefSeq" id="WP_171323280.1">
    <property type="nucleotide sequence ID" value="NZ_JABFBC010000001.1"/>
</dbReference>
<keyword evidence="1" id="KW-1133">Transmembrane helix</keyword>
<dbReference type="GO" id="GO:0005829">
    <property type="term" value="C:cytosol"/>
    <property type="evidence" value="ECO:0007669"/>
    <property type="project" value="TreeGrafter"/>
</dbReference>